<dbReference type="Pfam" id="PF07555">
    <property type="entry name" value="NAGidase"/>
    <property type="match status" value="1"/>
</dbReference>
<proteinExistence type="predicted"/>
<evidence type="ECO:0000256" key="2">
    <source>
        <dbReference type="ARBA" id="ARBA00023295"/>
    </source>
</evidence>
<evidence type="ECO:0000256" key="1">
    <source>
        <dbReference type="ARBA" id="ARBA00022801"/>
    </source>
</evidence>
<dbReference type="InterPro" id="IPR011496">
    <property type="entry name" value="O-GlcNAcase_cat"/>
</dbReference>
<organism evidence="5 6">
    <name type="scientific">Protopolystoma xenopodis</name>
    <dbReference type="NCBI Taxonomy" id="117903"/>
    <lineage>
        <taxon>Eukaryota</taxon>
        <taxon>Metazoa</taxon>
        <taxon>Spiralia</taxon>
        <taxon>Lophotrochozoa</taxon>
        <taxon>Platyhelminthes</taxon>
        <taxon>Monogenea</taxon>
        <taxon>Polyopisthocotylea</taxon>
        <taxon>Polystomatidea</taxon>
        <taxon>Polystomatidae</taxon>
        <taxon>Protopolystoma</taxon>
    </lineage>
</organism>
<feature type="domain" description="GH84" evidence="4">
    <location>
        <begin position="1"/>
        <end position="91"/>
    </location>
</feature>
<evidence type="ECO:0000259" key="4">
    <source>
        <dbReference type="PROSITE" id="PS52009"/>
    </source>
</evidence>
<evidence type="ECO:0000313" key="6">
    <source>
        <dbReference type="Proteomes" id="UP000784294"/>
    </source>
</evidence>
<dbReference type="Proteomes" id="UP000784294">
    <property type="component" value="Unassembled WGS sequence"/>
</dbReference>
<feature type="region of interest" description="Disordered" evidence="3">
    <location>
        <begin position="105"/>
        <end position="130"/>
    </location>
</feature>
<feature type="compositionally biased region" description="Acidic residues" evidence="3">
    <location>
        <begin position="105"/>
        <end position="115"/>
    </location>
</feature>
<dbReference type="SUPFAM" id="SSF51445">
    <property type="entry name" value="(Trans)glycosidases"/>
    <property type="match status" value="1"/>
</dbReference>
<comment type="caution">
    <text evidence="5">The sequence shown here is derived from an EMBL/GenBank/DDBJ whole genome shotgun (WGS) entry which is preliminary data.</text>
</comment>
<dbReference type="PANTHER" id="PTHR13170:SF16">
    <property type="entry name" value="PROTEIN O-GLCNACASE"/>
    <property type="match status" value="1"/>
</dbReference>
<dbReference type="PROSITE" id="PS52009">
    <property type="entry name" value="GH84"/>
    <property type="match status" value="1"/>
</dbReference>
<dbReference type="InterPro" id="IPR017853">
    <property type="entry name" value="GH"/>
</dbReference>
<keyword evidence="1" id="KW-0378">Hydrolase</keyword>
<gene>
    <name evidence="5" type="ORF">PXEA_LOCUS35906</name>
</gene>
<dbReference type="GO" id="GO:0016231">
    <property type="term" value="F:beta-N-acetylglucosaminidase activity"/>
    <property type="evidence" value="ECO:0007669"/>
    <property type="project" value="TreeGrafter"/>
</dbReference>
<keyword evidence="6" id="KW-1185">Reference proteome</keyword>
<name>A0A3S5CVF0_9PLAT</name>
<dbReference type="AlphaFoldDB" id="A0A3S5CVF0"/>
<dbReference type="PANTHER" id="PTHR13170">
    <property type="entry name" value="O-GLCNACASE"/>
    <property type="match status" value="1"/>
</dbReference>
<keyword evidence="2" id="KW-0326">Glycosidase</keyword>
<dbReference type="Gene3D" id="3.20.20.80">
    <property type="entry name" value="Glycosidases"/>
    <property type="match status" value="1"/>
</dbReference>
<accession>A0A3S5CVF0</accession>
<dbReference type="GO" id="GO:0009100">
    <property type="term" value="P:glycoprotein metabolic process"/>
    <property type="evidence" value="ECO:0007669"/>
    <property type="project" value="TreeGrafter"/>
</dbReference>
<dbReference type="InterPro" id="IPR051822">
    <property type="entry name" value="Glycosyl_Hydrolase_84"/>
</dbReference>
<dbReference type="EMBL" id="CAAALY010274549">
    <property type="protein sequence ID" value="VEL42466.1"/>
    <property type="molecule type" value="Genomic_DNA"/>
</dbReference>
<protein>
    <recommendedName>
        <fullName evidence="4">GH84 domain-containing protein</fullName>
    </recommendedName>
</protein>
<reference evidence="5" key="1">
    <citation type="submission" date="2018-11" db="EMBL/GenBank/DDBJ databases">
        <authorList>
            <consortium name="Pathogen Informatics"/>
        </authorList>
    </citation>
    <scope>NUCLEOTIDE SEQUENCE</scope>
</reference>
<evidence type="ECO:0000313" key="5">
    <source>
        <dbReference type="EMBL" id="VEL42466.1"/>
    </source>
</evidence>
<dbReference type="OrthoDB" id="6238968at2759"/>
<sequence length="161" mass="18404">MWTGPLVVSKHIPTIGIRDLARQLKHPIVLWDNLHANDYDQRRVFLGPYSGRPMALRRRQLLRGILTNPNCEFEANYIAMHTLAQWTRQSDPVHAASVSVETDLADQGDDSEEIVSGDKTNCSRPPRQAGVPLYRPREALRIALRDWLTLMLQVGHLSRLY</sequence>
<evidence type="ECO:0000256" key="3">
    <source>
        <dbReference type="SAM" id="MobiDB-lite"/>
    </source>
</evidence>